<dbReference type="InterPro" id="IPR011760">
    <property type="entry name" value="PsdUridine_synth_TruD_insert"/>
</dbReference>
<feature type="non-terminal residue" evidence="4">
    <location>
        <position position="1"/>
    </location>
</feature>
<dbReference type="AlphaFoldDB" id="X1ET19"/>
<proteinExistence type="inferred from homology"/>
<dbReference type="InterPro" id="IPR001656">
    <property type="entry name" value="PsdUridine_synth_TruD"/>
</dbReference>
<name>X1ET19_9ZZZZ</name>
<dbReference type="EMBL" id="BART01039214">
    <property type="protein sequence ID" value="GAH11783.1"/>
    <property type="molecule type" value="Genomic_DNA"/>
</dbReference>
<comment type="caution">
    <text evidence="4">The sequence shown here is derived from an EMBL/GenBank/DDBJ whole genome shotgun (WGS) entry which is preliminary data.</text>
</comment>
<evidence type="ECO:0000313" key="4">
    <source>
        <dbReference type="EMBL" id="GAH11783.1"/>
    </source>
</evidence>
<evidence type="ECO:0000256" key="1">
    <source>
        <dbReference type="ARBA" id="ARBA00007953"/>
    </source>
</evidence>
<dbReference type="SUPFAM" id="SSF55120">
    <property type="entry name" value="Pseudouridine synthase"/>
    <property type="match status" value="1"/>
</dbReference>
<feature type="domain" description="TRUD" evidence="3">
    <location>
        <begin position="1"/>
        <end position="125"/>
    </location>
</feature>
<reference evidence="4" key="1">
    <citation type="journal article" date="2014" name="Front. Microbiol.">
        <title>High frequency of phylogenetically diverse reductive dehalogenase-homologous genes in deep subseafloor sedimentary metagenomes.</title>
        <authorList>
            <person name="Kawai M."/>
            <person name="Futagami T."/>
            <person name="Toyoda A."/>
            <person name="Takaki Y."/>
            <person name="Nishi S."/>
            <person name="Hori S."/>
            <person name="Arai W."/>
            <person name="Tsubouchi T."/>
            <person name="Morono Y."/>
            <person name="Uchiyama I."/>
            <person name="Ito T."/>
            <person name="Fujiyama A."/>
            <person name="Inagaki F."/>
            <person name="Takami H."/>
        </authorList>
    </citation>
    <scope>NUCLEOTIDE SEQUENCE</scope>
    <source>
        <strain evidence="4">Expedition CK06-06</strain>
    </source>
</reference>
<dbReference type="InterPro" id="IPR020103">
    <property type="entry name" value="PsdUridine_synth_cat_dom_sf"/>
</dbReference>
<keyword evidence="2" id="KW-0413">Isomerase</keyword>
<evidence type="ECO:0000259" key="3">
    <source>
        <dbReference type="PROSITE" id="PS50984"/>
    </source>
</evidence>
<feature type="non-terminal residue" evidence="4">
    <location>
        <position position="125"/>
    </location>
</feature>
<sequence length="125" mass="14247">GMVRSILCTPGEYEAQELLDARAELADSLTPTEKIIDAFTKDLHYERVVMYELIKQPGEFKRAVSRISPRILTLMVHSYQSYLFNRMLSMRVKNGLSHVIPEPGDCRANAYSIFDTCCLRSSNVD</sequence>
<protein>
    <recommendedName>
        <fullName evidence="3">TRUD domain-containing protein</fullName>
    </recommendedName>
</protein>
<evidence type="ECO:0000256" key="2">
    <source>
        <dbReference type="ARBA" id="ARBA00023235"/>
    </source>
</evidence>
<dbReference type="GO" id="GO:0003723">
    <property type="term" value="F:RNA binding"/>
    <property type="evidence" value="ECO:0007669"/>
    <property type="project" value="InterPro"/>
</dbReference>
<dbReference type="GO" id="GO:0001522">
    <property type="term" value="P:pseudouridine synthesis"/>
    <property type="evidence" value="ECO:0007669"/>
    <property type="project" value="InterPro"/>
</dbReference>
<accession>X1ET19</accession>
<dbReference type="InterPro" id="IPR042214">
    <property type="entry name" value="TruD_catalytic"/>
</dbReference>
<comment type="similarity">
    <text evidence="1">Belongs to the pseudouridine synthase TruD family.</text>
</comment>
<dbReference type="PROSITE" id="PS50984">
    <property type="entry name" value="TRUD"/>
    <property type="match status" value="1"/>
</dbReference>
<dbReference type="Gene3D" id="3.30.2350.20">
    <property type="entry name" value="TruD, catalytic domain"/>
    <property type="match status" value="1"/>
</dbReference>
<gene>
    <name evidence="4" type="ORF">S01H4_64582</name>
</gene>
<dbReference type="PANTHER" id="PTHR13326:SF21">
    <property type="entry name" value="PSEUDOURIDYLATE SYNTHASE PUS7L"/>
    <property type="match status" value="1"/>
</dbReference>
<dbReference type="GO" id="GO:0009982">
    <property type="term" value="F:pseudouridine synthase activity"/>
    <property type="evidence" value="ECO:0007669"/>
    <property type="project" value="InterPro"/>
</dbReference>
<dbReference type="PANTHER" id="PTHR13326">
    <property type="entry name" value="TRNA PSEUDOURIDINE SYNTHASE D"/>
    <property type="match status" value="1"/>
</dbReference>
<dbReference type="Pfam" id="PF01142">
    <property type="entry name" value="TruD"/>
    <property type="match status" value="1"/>
</dbReference>
<organism evidence="4">
    <name type="scientific">marine sediment metagenome</name>
    <dbReference type="NCBI Taxonomy" id="412755"/>
    <lineage>
        <taxon>unclassified sequences</taxon>
        <taxon>metagenomes</taxon>
        <taxon>ecological metagenomes</taxon>
    </lineage>
</organism>